<evidence type="ECO:0000256" key="4">
    <source>
        <dbReference type="ARBA" id="ARBA00022614"/>
    </source>
</evidence>
<dbReference type="Proteomes" id="UP000823749">
    <property type="component" value="Chromosome 3"/>
</dbReference>
<dbReference type="Pfam" id="PF00069">
    <property type="entry name" value="Pkinase"/>
    <property type="match status" value="1"/>
</dbReference>
<dbReference type="Pfam" id="PF00560">
    <property type="entry name" value="LRR_1"/>
    <property type="match status" value="11"/>
</dbReference>
<comment type="caution">
    <text evidence="15">The sequence shown here is derived from an EMBL/GenBank/DDBJ whole genome shotgun (WGS) entry which is preliminary data.</text>
</comment>
<evidence type="ECO:0000256" key="9">
    <source>
        <dbReference type="ARBA" id="ARBA00023136"/>
    </source>
</evidence>
<evidence type="ECO:0000256" key="7">
    <source>
        <dbReference type="ARBA" id="ARBA00022737"/>
    </source>
</evidence>
<dbReference type="FunFam" id="3.30.200.20:FF:000288">
    <property type="entry name" value="LRR receptor-like serine/threonine-protein kinase ERECTA"/>
    <property type="match status" value="1"/>
</dbReference>
<accession>A0AAV6L1A1</accession>
<evidence type="ECO:0000256" key="5">
    <source>
        <dbReference type="ARBA" id="ARBA00022692"/>
    </source>
</evidence>
<name>A0AAV6L1A1_9ERIC</name>
<dbReference type="AlphaFoldDB" id="A0AAV6L1A1"/>
<protein>
    <recommendedName>
        <fullName evidence="14">Protein kinase domain-containing protein</fullName>
    </recommendedName>
</protein>
<dbReference type="Pfam" id="PF08263">
    <property type="entry name" value="LRRNT_2"/>
    <property type="match status" value="1"/>
</dbReference>
<evidence type="ECO:0000313" key="15">
    <source>
        <dbReference type="EMBL" id="KAG5558450.1"/>
    </source>
</evidence>
<feature type="binding site" evidence="12">
    <location>
        <position position="708"/>
    </location>
    <ligand>
        <name>ATP</name>
        <dbReference type="ChEBI" id="CHEBI:30616"/>
    </ligand>
</feature>
<dbReference type="SUPFAM" id="SSF56112">
    <property type="entry name" value="Protein kinase-like (PK-like)"/>
    <property type="match status" value="1"/>
</dbReference>
<keyword evidence="12" id="KW-0547">Nucleotide-binding</keyword>
<evidence type="ECO:0000256" key="13">
    <source>
        <dbReference type="SAM" id="Phobius"/>
    </source>
</evidence>
<keyword evidence="9 13" id="KW-0472">Membrane</keyword>
<dbReference type="InterPro" id="IPR001611">
    <property type="entry name" value="Leu-rich_rpt"/>
</dbReference>
<keyword evidence="8 13" id="KW-1133">Transmembrane helix</keyword>
<dbReference type="InterPro" id="IPR003591">
    <property type="entry name" value="Leu-rich_rpt_typical-subtyp"/>
</dbReference>
<keyword evidence="4" id="KW-0433">Leucine-rich repeat</keyword>
<dbReference type="SMART" id="SM00369">
    <property type="entry name" value="LRR_TYP"/>
    <property type="match status" value="7"/>
</dbReference>
<keyword evidence="12" id="KW-0067">ATP-binding</keyword>
<evidence type="ECO:0000256" key="10">
    <source>
        <dbReference type="ARBA" id="ARBA00023170"/>
    </source>
</evidence>
<organism evidence="15 16">
    <name type="scientific">Rhododendron griersonianum</name>
    <dbReference type="NCBI Taxonomy" id="479676"/>
    <lineage>
        <taxon>Eukaryota</taxon>
        <taxon>Viridiplantae</taxon>
        <taxon>Streptophyta</taxon>
        <taxon>Embryophyta</taxon>
        <taxon>Tracheophyta</taxon>
        <taxon>Spermatophyta</taxon>
        <taxon>Magnoliopsida</taxon>
        <taxon>eudicotyledons</taxon>
        <taxon>Gunneridae</taxon>
        <taxon>Pentapetalae</taxon>
        <taxon>asterids</taxon>
        <taxon>Ericales</taxon>
        <taxon>Ericaceae</taxon>
        <taxon>Ericoideae</taxon>
        <taxon>Rhodoreae</taxon>
        <taxon>Rhododendron</taxon>
    </lineage>
</organism>
<dbReference type="Pfam" id="PF13855">
    <property type="entry name" value="LRR_8"/>
    <property type="match status" value="1"/>
</dbReference>
<evidence type="ECO:0000256" key="1">
    <source>
        <dbReference type="ARBA" id="ARBA00004251"/>
    </source>
</evidence>
<dbReference type="FunFam" id="3.80.10.10:FF:000129">
    <property type="entry name" value="Leucine-rich repeat receptor-like kinase"/>
    <property type="match status" value="1"/>
</dbReference>
<dbReference type="EMBL" id="JACTNZ010000003">
    <property type="protein sequence ID" value="KAG5558450.1"/>
    <property type="molecule type" value="Genomic_DNA"/>
</dbReference>
<dbReference type="GO" id="GO:0004672">
    <property type="term" value="F:protein kinase activity"/>
    <property type="evidence" value="ECO:0007669"/>
    <property type="project" value="InterPro"/>
</dbReference>
<gene>
    <name evidence="15" type="ORF">RHGRI_008402</name>
</gene>
<reference evidence="15" key="1">
    <citation type="submission" date="2020-08" db="EMBL/GenBank/DDBJ databases">
        <title>Plant Genome Project.</title>
        <authorList>
            <person name="Zhang R.-G."/>
        </authorList>
    </citation>
    <scope>NUCLEOTIDE SEQUENCE</scope>
    <source>
        <strain evidence="15">WSP0</strain>
        <tissue evidence="15">Leaf</tissue>
    </source>
</reference>
<dbReference type="FunFam" id="3.80.10.10:FF:000219">
    <property type="entry name" value="LRR receptor-like serine/threonine-protein kinase ERL1"/>
    <property type="match status" value="1"/>
</dbReference>
<dbReference type="InterPro" id="IPR011009">
    <property type="entry name" value="Kinase-like_dom_sf"/>
</dbReference>
<keyword evidence="7" id="KW-0677">Repeat</keyword>
<comment type="similarity">
    <text evidence="2">Belongs to the RLP family.</text>
</comment>
<keyword evidence="11" id="KW-0325">Glycoprotein</keyword>
<keyword evidence="16" id="KW-1185">Reference proteome</keyword>
<dbReference type="GO" id="GO:0006952">
    <property type="term" value="P:defense response"/>
    <property type="evidence" value="ECO:0007669"/>
    <property type="project" value="UniProtKB-ARBA"/>
</dbReference>
<dbReference type="InterPro" id="IPR013210">
    <property type="entry name" value="LRR_N_plant-typ"/>
</dbReference>
<sequence length="966" mass="105955">MSFSDCGKVLNDERETELKSSSATTFPSLSHSLTLFYYFAKYSPPRKRCPPFHEMRKNKELFLCSLAVVLVLLFPLASPLGDEGEALMAIKASFSNVANVLLDWNKAHNDDFCSWRGVICDNVSLSVVALNLSNLNLGGEISPAIGDLKNLQSIDLQGNNLTGQIPDEIGNCAALILLDLSTNSLYGDIPFSISKLKQLELLNLKNNQLTGPIPSTLTQIANLKTLGLRGNSLTGTLSPDMCQLTGLWYFDVRGNNLTGTIPDTIGNCTSFEILDISYNQITGEIPYNIGFLQVATLSLQGNRLTGEIPEVIGLMQALAVLDLSENELVGPIPPILGNLSYTGKLYLHGNKLTGSIPPELGNMSKLSYLQLNDNELVGGIPAELGKLEQLFELNLANNNLEGPIPDNISSCTALNQFNVYGNRLSGSIPLSFRNLESLTSLNLSSNNFKGVIPVELGHIINLDTLDLSSNEFSGRVPAAVGDLEHLLTLNLSHNHLDGQLPAEFGNLRSIQIIDLSSNILSGHIPHELGQLQNIVSLILNNNNLRGEIPDQLANCFSLSTLNVSYNNLSGTVPPIGNFSRFSPSSFMGNPLLCGDWLGSICDPCASTSKALVSKTAVVCITLGFVTLIAMVIVAVYKSKQPDPFSQECQKSMQGPPKLVILHMDMAIHTYDDIMRITENLSEKYIIGYGASSTVYKCVLKNSRPVAVKRLYSQHTHNMREFETELETIGSIRHRNIVSLHGYALSPFGNLLFYDYMENGSLWDLLHGCIFNMNLMMPKMDNLQVVILPPVFYIMAKADDNTVMEAVDPEVSVTCMDLSHVRKTFQLALLCTKRQPSERPTMHEVARVLVSLLPAPLAKPCGAPPKSVDYAQFVVDKRQAQMNTQQLQAQTDNNSSDAQCILKEKYRDAYLCCKLGATKLKTDGCWHEGNGFGRLFQNKEENGCWATILKPRNGALGINHHAGKWNA</sequence>
<dbReference type="PROSITE" id="PS00107">
    <property type="entry name" value="PROTEIN_KINASE_ATP"/>
    <property type="match status" value="1"/>
</dbReference>
<evidence type="ECO:0000256" key="2">
    <source>
        <dbReference type="ARBA" id="ARBA00009592"/>
    </source>
</evidence>
<dbReference type="GO" id="GO:0051707">
    <property type="term" value="P:response to other organism"/>
    <property type="evidence" value="ECO:0007669"/>
    <property type="project" value="UniProtKB-ARBA"/>
</dbReference>
<dbReference type="GO" id="GO:0005886">
    <property type="term" value="C:plasma membrane"/>
    <property type="evidence" value="ECO:0007669"/>
    <property type="project" value="UniProtKB-SubCell"/>
</dbReference>
<comment type="subcellular location">
    <subcellularLocation>
        <location evidence="1">Cell membrane</location>
        <topology evidence="1">Single-pass type I membrane protein</topology>
    </subcellularLocation>
</comment>
<keyword evidence="5 13" id="KW-0812">Transmembrane</keyword>
<evidence type="ECO:0000256" key="11">
    <source>
        <dbReference type="ARBA" id="ARBA00023180"/>
    </source>
</evidence>
<feature type="domain" description="Protein kinase" evidence="14">
    <location>
        <begin position="680"/>
        <end position="966"/>
    </location>
</feature>
<evidence type="ECO:0000256" key="12">
    <source>
        <dbReference type="PROSITE-ProRule" id="PRU10141"/>
    </source>
</evidence>
<dbReference type="InterPro" id="IPR017441">
    <property type="entry name" value="Protein_kinase_ATP_BS"/>
</dbReference>
<dbReference type="GO" id="GO:0005524">
    <property type="term" value="F:ATP binding"/>
    <property type="evidence" value="ECO:0007669"/>
    <property type="project" value="UniProtKB-UniRule"/>
</dbReference>
<feature type="transmembrane region" description="Helical" evidence="13">
    <location>
        <begin position="61"/>
        <end position="81"/>
    </location>
</feature>
<keyword evidence="6" id="KW-0732">Signal</keyword>
<evidence type="ECO:0000256" key="3">
    <source>
        <dbReference type="ARBA" id="ARBA00022475"/>
    </source>
</evidence>
<dbReference type="PROSITE" id="PS50011">
    <property type="entry name" value="PROTEIN_KINASE_DOM"/>
    <property type="match status" value="1"/>
</dbReference>
<dbReference type="PANTHER" id="PTHR48052">
    <property type="entry name" value="UNNAMED PRODUCT"/>
    <property type="match status" value="1"/>
</dbReference>
<dbReference type="InterPro" id="IPR032675">
    <property type="entry name" value="LRR_dom_sf"/>
</dbReference>
<evidence type="ECO:0000256" key="8">
    <source>
        <dbReference type="ARBA" id="ARBA00022989"/>
    </source>
</evidence>
<evidence type="ECO:0000313" key="16">
    <source>
        <dbReference type="Proteomes" id="UP000823749"/>
    </source>
</evidence>
<keyword evidence="10" id="KW-0675">Receptor</keyword>
<proteinExistence type="inferred from homology"/>
<evidence type="ECO:0000256" key="6">
    <source>
        <dbReference type="ARBA" id="ARBA00022729"/>
    </source>
</evidence>
<dbReference type="Gene3D" id="3.30.200.20">
    <property type="entry name" value="Phosphorylase Kinase, domain 1"/>
    <property type="match status" value="1"/>
</dbReference>
<dbReference type="InterPro" id="IPR000719">
    <property type="entry name" value="Prot_kinase_dom"/>
</dbReference>
<dbReference type="SUPFAM" id="SSF52058">
    <property type="entry name" value="L domain-like"/>
    <property type="match status" value="2"/>
</dbReference>
<keyword evidence="3" id="KW-1003">Cell membrane</keyword>
<dbReference type="Gene3D" id="3.80.10.10">
    <property type="entry name" value="Ribonuclease Inhibitor"/>
    <property type="match status" value="3"/>
</dbReference>
<evidence type="ECO:0000259" key="14">
    <source>
        <dbReference type="PROSITE" id="PS50011"/>
    </source>
</evidence>
<dbReference type="PANTHER" id="PTHR48052:SF8">
    <property type="entry name" value="LRR RECEPTOR-LIKE SERINE_THREONINE-PROTEIN KINASE FLS2"/>
    <property type="match status" value="1"/>
</dbReference>
<dbReference type="FunFam" id="3.80.10.10:FF:000107">
    <property type="entry name" value="LRR receptor-like serine/threonine-protein kinase ERL1"/>
    <property type="match status" value="1"/>
</dbReference>